<comment type="caution">
    <text evidence="7">The sequence shown here is derived from an EMBL/GenBank/DDBJ whole genome shotgun (WGS) entry which is preliminary data.</text>
</comment>
<comment type="pathway">
    <text evidence="5 6">Carbohydrate degradation; glycolysis; pyruvate from D-glyceraldehyde 3-phosphate: step 3/5.</text>
</comment>
<dbReference type="RefSeq" id="WP_222989351.1">
    <property type="nucleotide sequence ID" value="NZ_JAINVV010000004.1"/>
</dbReference>
<feature type="binding site" evidence="5">
    <location>
        <begin position="87"/>
        <end position="90"/>
    </location>
    <ligand>
        <name>substrate</name>
    </ligand>
</feature>
<feature type="active site" description="Tele-phosphohistidine intermediate" evidence="5">
    <location>
        <position position="9"/>
    </location>
</feature>
<evidence type="ECO:0000256" key="6">
    <source>
        <dbReference type="RuleBase" id="RU004512"/>
    </source>
</evidence>
<dbReference type="Gene3D" id="3.40.50.1240">
    <property type="entry name" value="Phosphoglycerate mutase-like"/>
    <property type="match status" value="1"/>
</dbReference>
<evidence type="ECO:0000256" key="2">
    <source>
        <dbReference type="ARBA" id="ARBA00022432"/>
    </source>
</evidence>
<gene>
    <name evidence="5 7" type="primary">gpmA</name>
    <name evidence="7" type="ORF">K7G82_08125</name>
</gene>
<accession>A0ABS7PLX5</accession>
<dbReference type="InterPro" id="IPR005952">
    <property type="entry name" value="Phosphogly_mut1"/>
</dbReference>
<dbReference type="Proteomes" id="UP000706039">
    <property type="component" value="Unassembled WGS sequence"/>
</dbReference>
<dbReference type="PIRSF" id="PIRSF000709">
    <property type="entry name" value="6PFK_2-Ptase"/>
    <property type="match status" value="1"/>
</dbReference>
<dbReference type="SUPFAM" id="SSF53254">
    <property type="entry name" value="Phosphoglycerate mutase-like"/>
    <property type="match status" value="1"/>
</dbReference>
<evidence type="ECO:0000256" key="1">
    <source>
        <dbReference type="ARBA" id="ARBA00006717"/>
    </source>
</evidence>
<proteinExistence type="inferred from homology"/>
<feature type="active site" description="Proton donor/acceptor" evidence="5">
    <location>
        <position position="87"/>
    </location>
</feature>
<feature type="binding site" evidence="5">
    <location>
        <begin position="114"/>
        <end position="115"/>
    </location>
    <ligand>
        <name>substrate</name>
    </ligand>
</feature>
<feature type="binding site" evidence="5">
    <location>
        <begin position="21"/>
        <end position="22"/>
    </location>
    <ligand>
        <name>substrate</name>
    </ligand>
</feature>
<feature type="binding site" evidence="5">
    <location>
        <begin position="180"/>
        <end position="181"/>
    </location>
    <ligand>
        <name>substrate</name>
    </ligand>
</feature>
<dbReference type="InterPro" id="IPR001345">
    <property type="entry name" value="PG/BPGM_mutase_AS"/>
</dbReference>
<keyword evidence="3 5" id="KW-0324">Glycolysis</keyword>
<evidence type="ECO:0000256" key="3">
    <source>
        <dbReference type="ARBA" id="ARBA00023152"/>
    </source>
</evidence>
<comment type="similarity">
    <text evidence="1 5">Belongs to the phosphoglycerate mutase family. BPG-dependent PGAM subfamily.</text>
</comment>
<comment type="catalytic activity">
    <reaction evidence="5 6">
        <text>(2R)-2-phosphoglycerate = (2R)-3-phosphoglycerate</text>
        <dbReference type="Rhea" id="RHEA:15901"/>
        <dbReference type="ChEBI" id="CHEBI:58272"/>
        <dbReference type="ChEBI" id="CHEBI:58289"/>
        <dbReference type="EC" id="5.4.2.11"/>
    </reaction>
</comment>
<evidence type="ECO:0000256" key="4">
    <source>
        <dbReference type="ARBA" id="ARBA00023235"/>
    </source>
</evidence>
<dbReference type="InterPro" id="IPR013078">
    <property type="entry name" value="His_Pase_superF_clade-1"/>
</dbReference>
<comment type="function">
    <text evidence="5 6">Catalyzes the interconversion of 2-phosphoglycerate and 3-phosphoglycerate.</text>
</comment>
<dbReference type="CDD" id="cd07067">
    <property type="entry name" value="HP_PGM_like"/>
    <property type="match status" value="1"/>
</dbReference>
<dbReference type="PANTHER" id="PTHR11931">
    <property type="entry name" value="PHOSPHOGLYCERATE MUTASE"/>
    <property type="match status" value="1"/>
</dbReference>
<dbReference type="SMART" id="SM00855">
    <property type="entry name" value="PGAM"/>
    <property type="match status" value="1"/>
</dbReference>
<dbReference type="Pfam" id="PF00300">
    <property type="entry name" value="His_Phos_1"/>
    <property type="match status" value="2"/>
</dbReference>
<dbReference type="EMBL" id="JAINVV010000004">
    <property type="protein sequence ID" value="MBY8822253.1"/>
    <property type="molecule type" value="Genomic_DNA"/>
</dbReference>
<feature type="site" description="Transition state stabilizer" evidence="5">
    <location>
        <position position="179"/>
    </location>
</feature>
<keyword evidence="4 5" id="KW-0413">Isomerase</keyword>
<dbReference type="NCBIfam" id="NF010713">
    <property type="entry name" value="PRK14115.1"/>
    <property type="match status" value="1"/>
</dbReference>
<feature type="binding site" evidence="5">
    <location>
        <begin position="8"/>
        <end position="15"/>
    </location>
    <ligand>
        <name>substrate</name>
    </ligand>
</feature>
<comment type="subunit">
    <text evidence="5">Homodimer.</text>
</comment>
<dbReference type="GO" id="GO:0004619">
    <property type="term" value="F:phosphoglycerate mutase activity"/>
    <property type="evidence" value="ECO:0007669"/>
    <property type="project" value="UniProtKB-EC"/>
</dbReference>
<evidence type="ECO:0000256" key="5">
    <source>
        <dbReference type="HAMAP-Rule" id="MF_01039"/>
    </source>
</evidence>
<name>A0ABS7PLX5_9SPHN</name>
<feature type="binding site" evidence="5">
    <location>
        <position position="98"/>
    </location>
    <ligand>
        <name>substrate</name>
    </ligand>
</feature>
<dbReference type="EC" id="5.4.2.11" evidence="5 6"/>
<dbReference type="PROSITE" id="PS00175">
    <property type="entry name" value="PG_MUTASE"/>
    <property type="match status" value="1"/>
</dbReference>
<feature type="binding site" evidence="5">
    <location>
        <position position="60"/>
    </location>
    <ligand>
        <name>substrate</name>
    </ligand>
</feature>
<reference evidence="7 8" key="1">
    <citation type="submission" date="2021-08" db="EMBL/GenBank/DDBJ databases">
        <authorList>
            <person name="Tuo L."/>
        </authorList>
    </citation>
    <scope>NUCLEOTIDE SEQUENCE [LARGE SCALE GENOMIC DNA]</scope>
    <source>
        <strain evidence="7 8">JCM 31229</strain>
    </source>
</reference>
<dbReference type="InterPro" id="IPR029033">
    <property type="entry name" value="His_PPase_superfam"/>
</dbReference>
<evidence type="ECO:0000313" key="7">
    <source>
        <dbReference type="EMBL" id="MBY8822253.1"/>
    </source>
</evidence>
<sequence length="228" mass="25643">MPQLVLIRHGQSAWNLENRFTGWWDVDVTEKGAEEARAAGRLMKEKGLDFDQCFTSLQTRAIKTLNLALEEMGRLWLPVEKDWRLNERHYGGLTGLDKAETAAKHGDDQVKIWRRSFDVPPPPMEAGSPWDLSADRRYAGIAVPATESLKDTIARVLPYWDARIAPALKAGERVLISAHGNSLRALVKHLSAIPDDEITGLEIPTGQPIAYDLDDDLVALDRYYLSER</sequence>
<keyword evidence="8" id="KW-1185">Reference proteome</keyword>
<protein>
    <recommendedName>
        <fullName evidence="5 6">2,3-bisphosphoglycerate-dependent phosphoglycerate mutase</fullName>
        <shortName evidence="5">BPG-dependent PGAM</shortName>
        <shortName evidence="5">PGAM</shortName>
        <shortName evidence="5">Phosphoglyceromutase</shortName>
        <shortName evidence="5">dPGM</shortName>
        <ecNumber evidence="5 6">5.4.2.11</ecNumber>
    </recommendedName>
</protein>
<organism evidence="7 8">
    <name type="scientific">Sphingomonas colocasiae</name>
    <dbReference type="NCBI Taxonomy" id="1848973"/>
    <lineage>
        <taxon>Bacteria</taxon>
        <taxon>Pseudomonadati</taxon>
        <taxon>Pseudomonadota</taxon>
        <taxon>Alphaproteobacteria</taxon>
        <taxon>Sphingomonadales</taxon>
        <taxon>Sphingomonadaceae</taxon>
        <taxon>Sphingomonas</taxon>
    </lineage>
</organism>
<dbReference type="NCBIfam" id="TIGR01258">
    <property type="entry name" value="pgm_1"/>
    <property type="match status" value="1"/>
</dbReference>
<evidence type="ECO:0000313" key="8">
    <source>
        <dbReference type="Proteomes" id="UP000706039"/>
    </source>
</evidence>
<keyword evidence="2 5" id="KW-0312">Gluconeogenesis</keyword>
<dbReference type="HAMAP" id="MF_01039">
    <property type="entry name" value="PGAM_GpmA"/>
    <property type="match status" value="1"/>
</dbReference>